<sequence>MLTHQENELPIFVYGTLMLGERNYIDILHENLEHHEAASVKGELYYYRKEDYPALADGIHTIKGQLFYVKNLDKVLPSLDVIEGYIAPHHPENMYDRKILDVKTASGEIKKAYAYVINPRLIELEPNEFSLMETRCWKTFKG</sequence>
<accession>A0A9Q9CG71</accession>
<evidence type="ECO:0000259" key="1">
    <source>
        <dbReference type="Pfam" id="PF06094"/>
    </source>
</evidence>
<reference evidence="2" key="1">
    <citation type="submission" date="2021-03" db="EMBL/GenBank/DDBJ databases">
        <title>Comparative Genomics and Metabolomics in the genus Turicibacter.</title>
        <authorList>
            <person name="Maki J."/>
            <person name="Looft T."/>
        </authorList>
    </citation>
    <scope>NUCLEOTIDE SEQUENCE</scope>
    <source>
        <strain evidence="2">ISU324</strain>
    </source>
</reference>
<dbReference type="Proteomes" id="UP001058072">
    <property type="component" value="Chromosome"/>
</dbReference>
<dbReference type="InterPro" id="IPR013024">
    <property type="entry name" value="GGCT-like"/>
</dbReference>
<dbReference type="AlphaFoldDB" id="A0A9Q9CG71"/>
<proteinExistence type="predicted"/>
<dbReference type="InterPro" id="IPR036568">
    <property type="entry name" value="GGCT-like_sf"/>
</dbReference>
<dbReference type="CDD" id="cd06661">
    <property type="entry name" value="GGCT_like"/>
    <property type="match status" value="1"/>
</dbReference>
<organism evidence="2 3">
    <name type="scientific">Turicibacter bilis</name>
    <dbReference type="NCBI Taxonomy" id="2735723"/>
    <lineage>
        <taxon>Bacteria</taxon>
        <taxon>Bacillati</taxon>
        <taxon>Bacillota</taxon>
        <taxon>Erysipelotrichia</taxon>
        <taxon>Erysipelotrichales</taxon>
        <taxon>Turicibacteraceae</taxon>
        <taxon>Turicibacter</taxon>
    </lineage>
</organism>
<protein>
    <submittedName>
        <fullName evidence="2">Gamma-glutamylcyclotransferase</fullName>
    </submittedName>
</protein>
<dbReference type="RefSeq" id="WP_212725009.1">
    <property type="nucleotide sequence ID" value="NZ_CP071250.1"/>
</dbReference>
<name>A0A9Q9CG71_9FIRM</name>
<gene>
    <name evidence="2" type="ORF">J0J70_10230</name>
</gene>
<dbReference type="InterPro" id="IPR009288">
    <property type="entry name" value="AIG2-like_dom"/>
</dbReference>
<dbReference type="Pfam" id="PF06094">
    <property type="entry name" value="GGACT"/>
    <property type="match status" value="1"/>
</dbReference>
<dbReference type="Gene3D" id="3.10.490.10">
    <property type="entry name" value="Gamma-glutamyl cyclotransferase-like"/>
    <property type="match status" value="1"/>
</dbReference>
<evidence type="ECO:0000313" key="3">
    <source>
        <dbReference type="Proteomes" id="UP001058072"/>
    </source>
</evidence>
<evidence type="ECO:0000313" key="2">
    <source>
        <dbReference type="EMBL" id="UUF07985.1"/>
    </source>
</evidence>
<feature type="domain" description="Gamma-glutamylcyclotransferase AIG2-like" evidence="1">
    <location>
        <begin position="11"/>
        <end position="124"/>
    </location>
</feature>
<dbReference type="EMBL" id="CP071250">
    <property type="protein sequence ID" value="UUF07985.1"/>
    <property type="molecule type" value="Genomic_DNA"/>
</dbReference>
<dbReference type="SUPFAM" id="SSF110857">
    <property type="entry name" value="Gamma-glutamyl cyclotransferase-like"/>
    <property type="match status" value="1"/>
</dbReference>